<feature type="signal peptide" evidence="2">
    <location>
        <begin position="1"/>
        <end position="39"/>
    </location>
</feature>
<evidence type="ECO:0000313" key="4">
    <source>
        <dbReference type="Proteomes" id="UP000697995"/>
    </source>
</evidence>
<keyword evidence="4" id="KW-1185">Reference proteome</keyword>
<gene>
    <name evidence="3" type="ORF">CKO45_25795</name>
</gene>
<evidence type="ECO:0000256" key="2">
    <source>
        <dbReference type="SAM" id="SignalP"/>
    </source>
</evidence>
<proteinExistence type="predicted"/>
<protein>
    <recommendedName>
        <fullName evidence="5">TRAP-type C4-dicarboxylate transport system, substrate-binding protein</fullName>
    </recommendedName>
</protein>
<feature type="chain" id="PRO_5045873826" description="TRAP-type C4-dicarboxylate transport system, substrate-binding protein" evidence="2">
    <location>
        <begin position="40"/>
        <end position="365"/>
    </location>
</feature>
<dbReference type="RefSeq" id="WP_133222956.1">
    <property type="nucleotide sequence ID" value="NZ_NRSG01000337.1"/>
</dbReference>
<organism evidence="3 4">
    <name type="scientific">Paracraurococcus ruber</name>
    <dbReference type="NCBI Taxonomy" id="77675"/>
    <lineage>
        <taxon>Bacteria</taxon>
        <taxon>Pseudomonadati</taxon>
        <taxon>Pseudomonadota</taxon>
        <taxon>Alphaproteobacteria</taxon>
        <taxon>Acetobacterales</taxon>
        <taxon>Roseomonadaceae</taxon>
        <taxon>Paracraurococcus</taxon>
    </lineage>
</organism>
<evidence type="ECO:0000256" key="1">
    <source>
        <dbReference type="ARBA" id="ARBA00022729"/>
    </source>
</evidence>
<dbReference type="PANTHER" id="PTHR33376">
    <property type="match status" value="1"/>
</dbReference>
<keyword evidence="1 2" id="KW-0732">Signal</keyword>
<dbReference type="InterPro" id="IPR038404">
    <property type="entry name" value="TRAP_DctP_sf"/>
</dbReference>
<dbReference type="EMBL" id="NRSG01000337">
    <property type="protein sequence ID" value="MBK1661624.1"/>
    <property type="molecule type" value="Genomic_DNA"/>
</dbReference>
<dbReference type="InterPro" id="IPR018389">
    <property type="entry name" value="DctP_fam"/>
</dbReference>
<accession>A0ABS1D6X5</accession>
<dbReference type="Pfam" id="PF03480">
    <property type="entry name" value="DctP"/>
    <property type="match status" value="1"/>
</dbReference>
<name>A0ABS1D6X5_9PROT</name>
<evidence type="ECO:0000313" key="3">
    <source>
        <dbReference type="EMBL" id="MBK1661624.1"/>
    </source>
</evidence>
<evidence type="ECO:0008006" key="5">
    <source>
        <dbReference type="Google" id="ProtNLM"/>
    </source>
</evidence>
<dbReference type="Proteomes" id="UP000697995">
    <property type="component" value="Unassembled WGS sequence"/>
</dbReference>
<comment type="caution">
    <text evidence="3">The sequence shown here is derived from an EMBL/GenBank/DDBJ whole genome shotgun (WGS) entry which is preliminary data.</text>
</comment>
<sequence length="365" mass="39673">MLATANPTRPPTRRSWWQRLRVAAGVCLAAALLAGGVAAAEEQAGELDVIGGLGGISQYERLEKPFWTERLPEITRGRLRARIQPFDRSGIAGQEVLRLLSAGVLSYATVILSIAAAEEPELNAVDLPLLSPDVNALRRTVDAWRPWMEAVLRDRFGLEPLAVYAHPAQVLFCREPFQGLEIAGRRVRTSSVGQAELVKALGGIPVVIPFAEIMPALRDDVVTCAITSAIAGQTIGLPTRAPHIGRVGVSWGLGVFAANQTAWQSLPEDLRAQVQGGVRMLEREIWEEAERESAVGQACGIRSGACAGDRPVRGVEPLGSQDETRRMRLLNETIIPRWLERCGLQCAAQWNRYMAAAVGVVTEVR</sequence>
<reference evidence="3 4" key="1">
    <citation type="journal article" date="2020" name="Microorganisms">
        <title>Osmotic Adaptation and Compatible Solute Biosynthesis of Phototrophic Bacteria as Revealed from Genome Analyses.</title>
        <authorList>
            <person name="Imhoff J.F."/>
            <person name="Rahn T."/>
            <person name="Kunzel S."/>
            <person name="Keller A."/>
            <person name="Neulinger S.C."/>
        </authorList>
    </citation>
    <scope>NUCLEOTIDE SEQUENCE [LARGE SCALE GENOMIC DNA]</scope>
    <source>
        <strain evidence="3 4">DSM 15382</strain>
    </source>
</reference>
<dbReference type="NCBIfam" id="NF037995">
    <property type="entry name" value="TRAP_S1"/>
    <property type="match status" value="1"/>
</dbReference>
<dbReference type="Gene3D" id="3.40.190.170">
    <property type="entry name" value="Bacterial extracellular solute-binding protein, family 7"/>
    <property type="match status" value="1"/>
</dbReference>
<dbReference type="PANTHER" id="PTHR33376:SF4">
    <property type="entry name" value="SIALIC ACID-BINDING PERIPLASMIC PROTEIN SIAP"/>
    <property type="match status" value="1"/>
</dbReference>